<proteinExistence type="predicted"/>
<feature type="compositionally biased region" description="Polar residues" evidence="1">
    <location>
        <begin position="23"/>
        <end position="61"/>
    </location>
</feature>
<dbReference type="InterPro" id="IPR038169">
    <property type="entry name" value="DC-UbP/UBTD2_N_sf"/>
</dbReference>
<reference evidence="3" key="1">
    <citation type="journal article" date="2020" name="Stud. Mycol.">
        <title>101 Dothideomycetes genomes: a test case for predicting lifestyles and emergence of pathogens.</title>
        <authorList>
            <person name="Haridas S."/>
            <person name="Albert R."/>
            <person name="Binder M."/>
            <person name="Bloem J."/>
            <person name="Labutti K."/>
            <person name="Salamov A."/>
            <person name="Andreopoulos B."/>
            <person name="Baker S."/>
            <person name="Barry K."/>
            <person name="Bills G."/>
            <person name="Bluhm B."/>
            <person name="Cannon C."/>
            <person name="Castanera R."/>
            <person name="Culley D."/>
            <person name="Daum C."/>
            <person name="Ezra D."/>
            <person name="Gonzalez J."/>
            <person name="Henrissat B."/>
            <person name="Kuo A."/>
            <person name="Liang C."/>
            <person name="Lipzen A."/>
            <person name="Lutzoni F."/>
            <person name="Magnuson J."/>
            <person name="Mondo S."/>
            <person name="Nolan M."/>
            <person name="Ohm R."/>
            <person name="Pangilinan J."/>
            <person name="Park H.-J."/>
            <person name="Ramirez L."/>
            <person name="Alfaro M."/>
            <person name="Sun H."/>
            <person name="Tritt A."/>
            <person name="Yoshinaga Y."/>
            <person name="Zwiers L.-H."/>
            <person name="Turgeon B."/>
            <person name="Goodwin S."/>
            <person name="Spatafora J."/>
            <person name="Crous P."/>
            <person name="Grigoriev I."/>
        </authorList>
    </citation>
    <scope>NUCLEOTIDE SEQUENCE</scope>
    <source>
        <strain evidence="3">CBS 121410</strain>
    </source>
</reference>
<evidence type="ECO:0000259" key="2">
    <source>
        <dbReference type="Pfam" id="PF16455"/>
    </source>
</evidence>
<feature type="compositionally biased region" description="Low complexity" evidence="1">
    <location>
        <begin position="1"/>
        <end position="22"/>
    </location>
</feature>
<dbReference type="InterPro" id="IPR032752">
    <property type="entry name" value="DC-UbP/UBTD2_N"/>
</dbReference>
<dbReference type="InterPro" id="IPR039869">
    <property type="entry name" value="UBTD1/2"/>
</dbReference>
<sequence>MGSCCSSNRSSGRSSPTSTSPNTANNPVTTSADATSSRANIIANNPSSLASPRASHISSAEPSPRPDARPNRRLVAPANNGRAKRPKTLRSGLSRSLSDNQNAGGALLGSSGSLPSTSMAGTASTDAPWTLSQLAAERTAFWETQVTGRPQNWAAVRVVAEHVARGDVAVAQGVLDAAGLTCPTGRVWEGVFDEWGEAYQVPEWVVVMPRGVIEEEEGEGVVGDVGAETDKGMVVGSWGTGLGVGEEKEKGKERAVEVEREKVKKVRARLSDGRPDVVVKMGESEKVAVLVERICGVVGLPAMNNGDSPQPIKIAYLGKLLHPNQTLTQQGWHDGHVVNALVFSS</sequence>
<evidence type="ECO:0000256" key="1">
    <source>
        <dbReference type="SAM" id="MobiDB-lite"/>
    </source>
</evidence>
<dbReference type="OrthoDB" id="1640476at2759"/>
<feature type="domain" description="DC-UbP/UBTD2 N-terminal" evidence="2">
    <location>
        <begin position="124"/>
        <end position="215"/>
    </location>
</feature>
<dbReference type="EMBL" id="ML978715">
    <property type="protein sequence ID" value="KAF2089137.1"/>
    <property type="molecule type" value="Genomic_DNA"/>
</dbReference>
<feature type="compositionally biased region" description="Polar residues" evidence="1">
    <location>
        <begin position="91"/>
        <end position="102"/>
    </location>
</feature>
<accession>A0A6A5YCR2</accession>
<dbReference type="SUPFAM" id="SSF54236">
    <property type="entry name" value="Ubiquitin-like"/>
    <property type="match status" value="1"/>
</dbReference>
<feature type="region of interest" description="Disordered" evidence="1">
    <location>
        <begin position="1"/>
        <end position="125"/>
    </location>
</feature>
<protein>
    <recommendedName>
        <fullName evidence="2">DC-UbP/UBTD2 N-terminal domain-containing protein</fullName>
    </recommendedName>
</protein>
<keyword evidence="4" id="KW-1185">Reference proteome</keyword>
<name>A0A6A5YCR2_9PEZI</name>
<evidence type="ECO:0000313" key="3">
    <source>
        <dbReference type="EMBL" id="KAF2089137.1"/>
    </source>
</evidence>
<dbReference type="Proteomes" id="UP000799776">
    <property type="component" value="Unassembled WGS sequence"/>
</dbReference>
<dbReference type="Gene3D" id="1.20.225.20">
    <property type="entry name" value="Ub domain-containing protein, DC-UbP/UBTD2, N-terminal domain"/>
    <property type="match status" value="1"/>
</dbReference>
<evidence type="ECO:0000313" key="4">
    <source>
        <dbReference type="Proteomes" id="UP000799776"/>
    </source>
</evidence>
<dbReference type="AlphaFoldDB" id="A0A6A5YCR2"/>
<organism evidence="3 4">
    <name type="scientific">Saccharata proteae CBS 121410</name>
    <dbReference type="NCBI Taxonomy" id="1314787"/>
    <lineage>
        <taxon>Eukaryota</taxon>
        <taxon>Fungi</taxon>
        <taxon>Dikarya</taxon>
        <taxon>Ascomycota</taxon>
        <taxon>Pezizomycotina</taxon>
        <taxon>Dothideomycetes</taxon>
        <taxon>Dothideomycetes incertae sedis</taxon>
        <taxon>Botryosphaeriales</taxon>
        <taxon>Saccharataceae</taxon>
        <taxon>Saccharata</taxon>
    </lineage>
</organism>
<dbReference type="InterPro" id="IPR029071">
    <property type="entry name" value="Ubiquitin-like_domsf"/>
</dbReference>
<dbReference type="PANTHER" id="PTHR13609">
    <property type="entry name" value="UBIQUITIN DOMAIN CONTAINING 1 PROTEIN-RELATED"/>
    <property type="match status" value="1"/>
</dbReference>
<dbReference type="Pfam" id="PF16455">
    <property type="entry name" value="UBD"/>
    <property type="match status" value="1"/>
</dbReference>
<gene>
    <name evidence="3" type="ORF">K490DRAFT_55731</name>
</gene>
<feature type="compositionally biased region" description="Low complexity" evidence="1">
    <location>
        <begin position="103"/>
        <end position="121"/>
    </location>
</feature>